<dbReference type="Proteomes" id="UP000001646">
    <property type="component" value="Unplaced"/>
</dbReference>
<evidence type="ECO:0000256" key="3">
    <source>
        <dbReference type="ARBA" id="ARBA00022448"/>
    </source>
</evidence>
<dbReference type="GO" id="GO:0015031">
    <property type="term" value="P:protein transport"/>
    <property type="evidence" value="ECO:0007669"/>
    <property type="project" value="UniProtKB-KW"/>
</dbReference>
<dbReference type="InterPro" id="IPR026112">
    <property type="entry name" value="AMN"/>
</dbReference>
<dbReference type="GO" id="GO:0005886">
    <property type="term" value="C:plasma membrane"/>
    <property type="evidence" value="ECO:0007669"/>
    <property type="project" value="UniProtKB-SubCell"/>
</dbReference>
<evidence type="ECO:0000256" key="6">
    <source>
        <dbReference type="ARBA" id="ARBA00022729"/>
    </source>
</evidence>
<reference evidence="10" key="1">
    <citation type="submission" date="2009-12" db="EMBL/GenBank/DDBJ databases">
        <title>The Genome Sequence of Anolis carolinensis (Green Anole Lizard).</title>
        <authorList>
            <consortium name="The Genome Sequencing Platform"/>
            <person name="Di Palma F."/>
            <person name="Alfoldi J."/>
            <person name="Heiman D."/>
            <person name="Young S."/>
            <person name="Grabherr M."/>
            <person name="Johnson J."/>
            <person name="Lander E.S."/>
            <person name="Lindblad-Toh K."/>
        </authorList>
    </citation>
    <scope>NUCLEOTIDE SEQUENCE [LARGE SCALE GENOMIC DNA]</scope>
    <source>
        <strain evidence="10">JBL SC #1</strain>
    </source>
</reference>
<sequence>WIPNTNFEHISNWDQDRVPCARDVILFDSNEYMPLNGEFIMAPGAGFAAFDGSSNPGCETATFSTAQNYQWYDPTLWHGATSLENLDQEKYIFSVDEERVPCQYDDVIFPPETSFRVNIASSEQMIQLRSISIMGQKFTSDNRLEEYMQSPSAQLQFHGQGTFRLSNVRCPDKSGCECGNTADHDRICAALLQNSGNQCPVATCKDPLKPVGHCCEICGECLRTMLALWLRNGGEHQPPESNLTRFDVGGNLYQKKEDCQAPRELPIGRVYPSCKFWTSGSGSLDK</sequence>
<keyword evidence="9" id="KW-0472">Membrane</keyword>
<proteinExistence type="predicted"/>
<keyword evidence="11" id="KW-1185">Reference proteome</keyword>
<keyword evidence="5" id="KW-0812">Transmembrane</keyword>
<keyword evidence="3" id="KW-0813">Transport</keyword>
<keyword evidence="8" id="KW-1133">Transmembrane helix</keyword>
<evidence type="ECO:0000256" key="8">
    <source>
        <dbReference type="ARBA" id="ARBA00022989"/>
    </source>
</evidence>
<reference evidence="10" key="2">
    <citation type="submission" date="2025-08" db="UniProtKB">
        <authorList>
            <consortium name="Ensembl"/>
        </authorList>
    </citation>
    <scope>IDENTIFICATION</scope>
</reference>
<evidence type="ECO:0000256" key="4">
    <source>
        <dbReference type="ARBA" id="ARBA00022475"/>
    </source>
</evidence>
<keyword evidence="4" id="KW-1003">Cell membrane</keyword>
<dbReference type="Ensembl" id="ENSACAT00000042550.1">
    <property type="protein sequence ID" value="ENSACAP00000040448.1"/>
    <property type="gene ID" value="ENSACAG00000000207.4"/>
</dbReference>
<evidence type="ECO:0000256" key="2">
    <source>
        <dbReference type="ARBA" id="ARBA00021200"/>
    </source>
</evidence>
<dbReference type="PANTHER" id="PTHR14995:SF2">
    <property type="entry name" value="PROTEIN AMNIONLESS"/>
    <property type="match status" value="1"/>
</dbReference>
<keyword evidence="6" id="KW-0732">Signal</keyword>
<reference evidence="10" key="3">
    <citation type="submission" date="2025-09" db="UniProtKB">
        <authorList>
            <consortium name="Ensembl"/>
        </authorList>
    </citation>
    <scope>IDENTIFICATION</scope>
</reference>
<evidence type="ECO:0000313" key="10">
    <source>
        <dbReference type="Ensembl" id="ENSACAP00000040448.1"/>
    </source>
</evidence>
<dbReference type="Bgee" id="ENSACAG00000000207">
    <property type="expression patterns" value="Expressed in dewlap and 2 other cell types or tissues"/>
</dbReference>
<dbReference type="Pfam" id="PF14828">
    <property type="entry name" value="Amnionless"/>
    <property type="match status" value="1"/>
</dbReference>
<dbReference type="GeneTree" id="ENSGT00390000007463"/>
<evidence type="ECO:0000313" key="11">
    <source>
        <dbReference type="Proteomes" id="UP000001646"/>
    </source>
</evidence>
<protein>
    <recommendedName>
        <fullName evidence="2">Protein amnionless</fullName>
    </recommendedName>
</protein>
<dbReference type="PANTHER" id="PTHR14995">
    <property type="entry name" value="AMNIONLESS"/>
    <property type="match status" value="1"/>
</dbReference>
<evidence type="ECO:0000256" key="1">
    <source>
        <dbReference type="ARBA" id="ARBA00004251"/>
    </source>
</evidence>
<name>A0A803TZ08_ANOCA</name>
<comment type="subcellular location">
    <subcellularLocation>
        <location evidence="1">Cell membrane</location>
        <topology evidence="1">Single-pass type I membrane protein</topology>
    </subcellularLocation>
</comment>
<organism evidence="10 11">
    <name type="scientific">Anolis carolinensis</name>
    <name type="common">Green anole</name>
    <name type="synonym">American chameleon</name>
    <dbReference type="NCBI Taxonomy" id="28377"/>
    <lineage>
        <taxon>Eukaryota</taxon>
        <taxon>Metazoa</taxon>
        <taxon>Chordata</taxon>
        <taxon>Craniata</taxon>
        <taxon>Vertebrata</taxon>
        <taxon>Euteleostomi</taxon>
        <taxon>Lepidosauria</taxon>
        <taxon>Squamata</taxon>
        <taxon>Bifurcata</taxon>
        <taxon>Unidentata</taxon>
        <taxon>Episquamata</taxon>
        <taxon>Toxicofera</taxon>
        <taxon>Iguania</taxon>
        <taxon>Dactyloidae</taxon>
        <taxon>Anolis</taxon>
    </lineage>
</organism>
<keyword evidence="7" id="KW-0653">Protein transport</keyword>
<evidence type="ECO:0000256" key="5">
    <source>
        <dbReference type="ARBA" id="ARBA00022692"/>
    </source>
</evidence>
<dbReference type="AlphaFoldDB" id="A0A803TZ08"/>
<evidence type="ECO:0000256" key="7">
    <source>
        <dbReference type="ARBA" id="ARBA00022927"/>
    </source>
</evidence>
<accession>A0A803TZ08</accession>
<gene>
    <name evidence="10" type="primary">AMN</name>
</gene>
<evidence type="ECO:0000256" key="9">
    <source>
        <dbReference type="ARBA" id="ARBA00023136"/>
    </source>
</evidence>